<evidence type="ECO:0000313" key="1">
    <source>
        <dbReference type="EMBL" id="MBP2026942.1"/>
    </source>
</evidence>
<dbReference type="RefSeq" id="WP_209659455.1">
    <property type="nucleotide sequence ID" value="NZ_JAGGLI010000005.1"/>
</dbReference>
<evidence type="ECO:0000313" key="2">
    <source>
        <dbReference type="Proteomes" id="UP001314903"/>
    </source>
</evidence>
<name>A0ABS4KGN2_9FIRM</name>
<keyword evidence="2" id="KW-1185">Reference proteome</keyword>
<comment type="caution">
    <text evidence="1">The sequence shown here is derived from an EMBL/GenBank/DDBJ whole genome shotgun (WGS) entry which is preliminary data.</text>
</comment>
<protein>
    <submittedName>
        <fullName evidence="1">Uncharacterized protein</fullName>
    </submittedName>
</protein>
<accession>A0ABS4KGN2</accession>
<proteinExistence type="predicted"/>
<organism evidence="1 2">
    <name type="scientific">Acetoanaerobium pronyense</name>
    <dbReference type="NCBI Taxonomy" id="1482736"/>
    <lineage>
        <taxon>Bacteria</taxon>
        <taxon>Bacillati</taxon>
        <taxon>Bacillota</taxon>
        <taxon>Clostridia</taxon>
        <taxon>Peptostreptococcales</taxon>
        <taxon>Filifactoraceae</taxon>
        <taxon>Acetoanaerobium</taxon>
    </lineage>
</organism>
<dbReference type="EMBL" id="JAGGLI010000005">
    <property type="protein sequence ID" value="MBP2026942.1"/>
    <property type="molecule type" value="Genomic_DNA"/>
</dbReference>
<reference evidence="1 2" key="1">
    <citation type="submission" date="2021-03" db="EMBL/GenBank/DDBJ databases">
        <title>Genomic Encyclopedia of Type Strains, Phase IV (KMG-IV): sequencing the most valuable type-strain genomes for metagenomic binning, comparative biology and taxonomic classification.</title>
        <authorList>
            <person name="Goeker M."/>
        </authorList>
    </citation>
    <scope>NUCLEOTIDE SEQUENCE [LARGE SCALE GENOMIC DNA]</scope>
    <source>
        <strain evidence="1 2">DSM 27512</strain>
    </source>
</reference>
<sequence>MARVLDVIQEYKLLKTKRDFVVVNTNGTREYHSHFDKENAARNLIDILIKKKIPKGQYFLEAAKRVTIDKEYNERLELMGRKGRKEKYINCHR</sequence>
<gene>
    <name evidence="1" type="ORF">J2Z35_000734</name>
</gene>
<dbReference type="Proteomes" id="UP001314903">
    <property type="component" value="Unassembled WGS sequence"/>
</dbReference>